<dbReference type="Proteomes" id="UP000002965">
    <property type="component" value="Unassembled WGS sequence"/>
</dbReference>
<keyword evidence="1" id="KW-1133">Transmembrane helix</keyword>
<name>I8V978_9BACE</name>
<evidence type="ECO:0000313" key="2">
    <source>
        <dbReference type="EMBL" id="EIY21837.1"/>
    </source>
</evidence>
<dbReference type="EMBL" id="AGXF01000006">
    <property type="protein sequence ID" value="EIY21837.1"/>
    <property type="molecule type" value="Genomic_DNA"/>
</dbReference>
<keyword evidence="3" id="KW-1185">Reference proteome</keyword>
<dbReference type="AlphaFoldDB" id="I8V978"/>
<accession>I8V978</accession>
<dbReference type="HOGENOM" id="CLU_2803273_0_0_10"/>
<keyword evidence="1" id="KW-0812">Transmembrane</keyword>
<organism evidence="2 3">
    <name type="scientific">Bacteroides caccae CL03T12C61</name>
    <dbReference type="NCBI Taxonomy" id="997873"/>
    <lineage>
        <taxon>Bacteria</taxon>
        <taxon>Pseudomonadati</taxon>
        <taxon>Bacteroidota</taxon>
        <taxon>Bacteroidia</taxon>
        <taxon>Bacteroidales</taxon>
        <taxon>Bacteroidaceae</taxon>
        <taxon>Bacteroides</taxon>
    </lineage>
</organism>
<feature type="transmembrane region" description="Helical" evidence="1">
    <location>
        <begin position="6"/>
        <end position="27"/>
    </location>
</feature>
<comment type="caution">
    <text evidence="2">The sequence shown here is derived from an EMBL/GenBank/DDBJ whole genome shotgun (WGS) entry which is preliminary data.</text>
</comment>
<proteinExistence type="predicted"/>
<keyword evidence="1" id="KW-0472">Membrane</keyword>
<sequence>MRIQISKGVAVLIVTNIISGLAAVSLFKDKRKLEKAVDKSNKDNSYLIVENEDLMSELAREHCKRKQ</sequence>
<evidence type="ECO:0000313" key="3">
    <source>
        <dbReference type="Proteomes" id="UP000002965"/>
    </source>
</evidence>
<evidence type="ECO:0000256" key="1">
    <source>
        <dbReference type="SAM" id="Phobius"/>
    </source>
</evidence>
<dbReference type="RefSeq" id="WP_005680834.1">
    <property type="nucleotide sequence ID" value="NZ_CP072258.1"/>
</dbReference>
<dbReference type="GeneID" id="75114238"/>
<reference evidence="2 3" key="1">
    <citation type="submission" date="2012-02" db="EMBL/GenBank/DDBJ databases">
        <title>The Genome Sequence of Bacteroides caccae CL03T12C61.</title>
        <authorList>
            <consortium name="The Broad Institute Genome Sequencing Platform"/>
            <person name="Earl A."/>
            <person name="Ward D."/>
            <person name="Feldgarden M."/>
            <person name="Gevers D."/>
            <person name="Zitomersky N.L."/>
            <person name="Coyne M.J."/>
            <person name="Comstock L.E."/>
            <person name="Young S.K."/>
            <person name="Zeng Q."/>
            <person name="Gargeya S."/>
            <person name="Fitzgerald M."/>
            <person name="Haas B."/>
            <person name="Abouelleil A."/>
            <person name="Alvarado L."/>
            <person name="Arachchi H.M."/>
            <person name="Berlin A."/>
            <person name="Chapman S.B."/>
            <person name="Gearin G."/>
            <person name="Goldberg J."/>
            <person name="Griggs A."/>
            <person name="Gujja S."/>
            <person name="Hansen M."/>
            <person name="Heiman D."/>
            <person name="Howarth C."/>
            <person name="Larimer J."/>
            <person name="Lui A."/>
            <person name="MacDonald P.J.P."/>
            <person name="McCowen C."/>
            <person name="Montmayeur A."/>
            <person name="Murphy C."/>
            <person name="Neiman D."/>
            <person name="Pearson M."/>
            <person name="Priest M."/>
            <person name="Roberts A."/>
            <person name="Saif S."/>
            <person name="Shea T."/>
            <person name="Sisk P."/>
            <person name="Stolte C."/>
            <person name="Sykes S."/>
            <person name="Wortman J."/>
            <person name="Nusbaum C."/>
            <person name="Birren B."/>
        </authorList>
    </citation>
    <scope>NUCLEOTIDE SEQUENCE [LARGE SCALE GENOMIC DNA]</scope>
    <source>
        <strain evidence="2 3">CL03T12C61</strain>
    </source>
</reference>
<protein>
    <submittedName>
        <fullName evidence="2">Uncharacterized protein</fullName>
    </submittedName>
</protein>
<gene>
    <name evidence="2" type="ORF">HMPREF1061_01568</name>
</gene>